<proteinExistence type="inferred from homology"/>
<evidence type="ECO:0000256" key="1">
    <source>
        <dbReference type="ARBA" id="ARBA00037961"/>
    </source>
</evidence>
<organism evidence="4 5">
    <name type="scientific">Roseicella aquatilis</name>
    <dbReference type="NCBI Taxonomy" id="2527868"/>
    <lineage>
        <taxon>Bacteria</taxon>
        <taxon>Pseudomonadati</taxon>
        <taxon>Pseudomonadota</taxon>
        <taxon>Alphaproteobacteria</taxon>
        <taxon>Acetobacterales</taxon>
        <taxon>Roseomonadaceae</taxon>
        <taxon>Roseicella</taxon>
    </lineage>
</organism>
<dbReference type="InterPro" id="IPR051017">
    <property type="entry name" value="Aldolase-II_Adducin_sf"/>
</dbReference>
<dbReference type="RefSeq" id="WP_132294525.1">
    <property type="nucleotide sequence ID" value="NZ_SKBM01000027.1"/>
</dbReference>
<dbReference type="InterPro" id="IPR001303">
    <property type="entry name" value="Aldolase_II/adducin_N"/>
</dbReference>
<dbReference type="InterPro" id="IPR036409">
    <property type="entry name" value="Aldolase_II/adducin_N_sf"/>
</dbReference>
<dbReference type="GO" id="GO:0005856">
    <property type="term" value="C:cytoskeleton"/>
    <property type="evidence" value="ECO:0007669"/>
    <property type="project" value="TreeGrafter"/>
</dbReference>
<gene>
    <name evidence="4" type="ORF">EXY23_21520</name>
</gene>
<evidence type="ECO:0000313" key="4">
    <source>
        <dbReference type="EMBL" id="TCZ55397.1"/>
    </source>
</evidence>
<dbReference type="PANTHER" id="PTHR10672">
    <property type="entry name" value="ADDUCIN"/>
    <property type="match status" value="1"/>
</dbReference>
<dbReference type="PANTHER" id="PTHR10672:SF3">
    <property type="entry name" value="PROTEIN HU-LI TAI SHAO"/>
    <property type="match status" value="1"/>
</dbReference>
<reference evidence="4 5" key="1">
    <citation type="submission" date="2019-03" db="EMBL/GenBank/DDBJ databases">
        <title>Paracraurococcus aquatilis NE82 genome sequence.</title>
        <authorList>
            <person name="Zhao Y."/>
            <person name="Du Z."/>
        </authorList>
    </citation>
    <scope>NUCLEOTIDE SEQUENCE [LARGE SCALE GENOMIC DNA]</scope>
    <source>
        <strain evidence="4 5">NE82</strain>
    </source>
</reference>
<dbReference type="Gene3D" id="3.40.225.10">
    <property type="entry name" value="Class II aldolase/adducin N-terminal domain"/>
    <property type="match status" value="1"/>
</dbReference>
<accession>A0A4R4D7S5</accession>
<keyword evidence="5" id="KW-1185">Reference proteome</keyword>
<dbReference type="NCBIfam" id="NF005451">
    <property type="entry name" value="PRK07044.1"/>
    <property type="match status" value="1"/>
</dbReference>
<dbReference type="EMBL" id="SKBM01000027">
    <property type="protein sequence ID" value="TCZ55397.1"/>
    <property type="molecule type" value="Genomic_DNA"/>
</dbReference>
<dbReference type="GO" id="GO:0051015">
    <property type="term" value="F:actin filament binding"/>
    <property type="evidence" value="ECO:0007669"/>
    <property type="project" value="TreeGrafter"/>
</dbReference>
<name>A0A4R4D7S5_9PROT</name>
<dbReference type="Pfam" id="PF00596">
    <property type="entry name" value="Aldolase_II"/>
    <property type="match status" value="1"/>
</dbReference>
<dbReference type="AlphaFoldDB" id="A0A4R4D7S5"/>
<sequence length="271" mass="29891">MQTTTRGPLHGPSGTPGLPPPPQRPDPDRVPTERELREDLAAAYRLIALHGMTDLVFTHLSARLPGEGHRFLVNPYGLLFEEITASSLVVVDAEGAPQQETSWPVNPAGFVIHSAVHLGRPDASCVMHTHTLAGMAIAAQQGGLLPLNQISMEFDGRVAYHDYEGVAADDNLSERERLVRDLGDRPCMVLRHHGLLTVGRTVAEAFYWMWYLEQSCRIQLAAQSGGVPLAIPGRGTVERTRAQFGDSPTKGWLPWQALRRKLDREQPDYKA</sequence>
<feature type="region of interest" description="Disordered" evidence="2">
    <location>
        <begin position="1"/>
        <end position="33"/>
    </location>
</feature>
<dbReference type="Proteomes" id="UP000295023">
    <property type="component" value="Unassembled WGS sequence"/>
</dbReference>
<protein>
    <submittedName>
        <fullName evidence="4">Class II aldolase/adducin family protein</fullName>
    </submittedName>
</protein>
<comment type="similarity">
    <text evidence="1">Belongs to the aldolase class II family.</text>
</comment>
<evidence type="ECO:0000256" key="2">
    <source>
        <dbReference type="SAM" id="MobiDB-lite"/>
    </source>
</evidence>
<evidence type="ECO:0000259" key="3">
    <source>
        <dbReference type="SMART" id="SM01007"/>
    </source>
</evidence>
<dbReference type="SUPFAM" id="SSF53639">
    <property type="entry name" value="AraD/HMP-PK domain-like"/>
    <property type="match status" value="1"/>
</dbReference>
<dbReference type="OrthoDB" id="5291399at2"/>
<feature type="compositionally biased region" description="Low complexity" evidence="2">
    <location>
        <begin position="7"/>
        <end position="16"/>
    </location>
</feature>
<feature type="domain" description="Class II aldolase/adducin N-terminal" evidence="3">
    <location>
        <begin position="38"/>
        <end position="220"/>
    </location>
</feature>
<evidence type="ECO:0000313" key="5">
    <source>
        <dbReference type="Proteomes" id="UP000295023"/>
    </source>
</evidence>
<dbReference type="SMART" id="SM01007">
    <property type="entry name" value="Aldolase_II"/>
    <property type="match status" value="1"/>
</dbReference>
<comment type="caution">
    <text evidence="4">The sequence shown here is derived from an EMBL/GenBank/DDBJ whole genome shotgun (WGS) entry which is preliminary data.</text>
</comment>